<organism evidence="1 2">
    <name type="scientific">Candidatus Epulonipiscium fishelsonii</name>
    <dbReference type="NCBI Taxonomy" id="77094"/>
    <lineage>
        <taxon>Bacteria</taxon>
        <taxon>Bacillati</taxon>
        <taxon>Bacillota</taxon>
        <taxon>Clostridia</taxon>
        <taxon>Lachnospirales</taxon>
        <taxon>Lachnospiraceae</taxon>
        <taxon>Candidatus Epulonipiscium</taxon>
    </lineage>
</organism>
<name>A0ACC8XA82_9FIRM</name>
<evidence type="ECO:0000313" key="2">
    <source>
        <dbReference type="Proteomes" id="UP000188605"/>
    </source>
</evidence>
<reference evidence="1" key="1">
    <citation type="submission" date="2016-08" db="EMBL/GenBank/DDBJ databases">
        <authorList>
            <person name="Ngugi D.K."/>
            <person name="Miyake S."/>
            <person name="Stingl U."/>
        </authorList>
    </citation>
    <scope>NUCLEOTIDE SEQUENCE</scope>
    <source>
        <strain evidence="1">SCG-B11WGA-EpuloA1</strain>
    </source>
</reference>
<dbReference type="EMBL" id="LJDB01000073">
    <property type="protein sequence ID" value="ONI39080.1"/>
    <property type="molecule type" value="Genomic_DNA"/>
</dbReference>
<evidence type="ECO:0000313" key="1">
    <source>
        <dbReference type="EMBL" id="ONI39080.1"/>
    </source>
</evidence>
<comment type="caution">
    <text evidence="1">The sequence shown here is derived from an EMBL/GenBank/DDBJ whole genome shotgun (WGS) entry which is preliminary data.</text>
</comment>
<dbReference type="Proteomes" id="UP000188605">
    <property type="component" value="Unassembled WGS sequence"/>
</dbReference>
<keyword evidence="2" id="KW-1185">Reference proteome</keyword>
<gene>
    <name evidence="1" type="ORF">AN396_09415</name>
</gene>
<accession>A0ACC8XA82</accession>
<proteinExistence type="predicted"/>
<protein>
    <submittedName>
        <fullName evidence="1">Uncharacterized protein</fullName>
    </submittedName>
</protein>
<sequence length="305" mass="35798">MICKYFIIDMQTEEIVRETQNLQDIIIALNLEMLYIENKDIIKLNKYDPINFIFSQVNFFPNPKNDFTIIYYKKMVGKNGLKYPCIIELSLENSKEDFKEIAKIIYNLSGKQYKIEMRKFNLNKQLYNNSALQDNSVLEETVSVNQKEVLKMLDEYYDTAPIVNSIDVVETEKMLDVIKGVKLINLDLILNCKKNTLTFGKKIKWDDEDNTFAVTSIDDLSKFLGLEIHYYIFNDKYTIQEISHIYQEYSINILKTFNTMDIVPKLCAVYNPKVNQAILICLNNKPLDKFLHYKTEINNLAKKSC</sequence>